<dbReference type="GO" id="GO:0005524">
    <property type="term" value="F:ATP binding"/>
    <property type="evidence" value="ECO:0007669"/>
    <property type="project" value="UniProtKB-UniRule"/>
</dbReference>
<keyword evidence="3 11" id="KW-1003">Cell membrane</keyword>
<dbReference type="GO" id="GO:0016491">
    <property type="term" value="F:oxidoreductase activity"/>
    <property type="evidence" value="ECO:0007669"/>
    <property type="project" value="InterPro"/>
</dbReference>
<feature type="region of interest" description="Disordered" evidence="12">
    <location>
        <begin position="1"/>
        <end position="21"/>
    </location>
</feature>
<feature type="transmembrane region" description="Helical" evidence="11">
    <location>
        <begin position="383"/>
        <end position="402"/>
    </location>
</feature>
<dbReference type="InterPro" id="IPR059000">
    <property type="entry name" value="ATPase_P-type_domA"/>
</dbReference>
<keyword evidence="10 11" id="KW-0472">Membrane</keyword>
<evidence type="ECO:0000256" key="12">
    <source>
        <dbReference type="SAM" id="MobiDB-lite"/>
    </source>
</evidence>
<dbReference type="SMART" id="SM00746">
    <property type="entry name" value="TRASH"/>
    <property type="match status" value="1"/>
</dbReference>
<dbReference type="PANTHER" id="PTHR43520:SF8">
    <property type="entry name" value="P-TYPE CU(+) TRANSPORTER"/>
    <property type="match status" value="1"/>
</dbReference>
<dbReference type="GO" id="GO:0005886">
    <property type="term" value="C:plasma membrane"/>
    <property type="evidence" value="ECO:0007669"/>
    <property type="project" value="UniProtKB-SubCell"/>
</dbReference>
<dbReference type="InterPro" id="IPR023214">
    <property type="entry name" value="HAD_sf"/>
</dbReference>
<evidence type="ECO:0000256" key="1">
    <source>
        <dbReference type="ARBA" id="ARBA00004651"/>
    </source>
</evidence>
<dbReference type="OrthoDB" id="9807843at2"/>
<dbReference type="InterPro" id="IPR009078">
    <property type="entry name" value="Ferritin-like_SF"/>
</dbReference>
<dbReference type="InterPro" id="IPR018303">
    <property type="entry name" value="ATPase_P-typ_P_site"/>
</dbReference>
<dbReference type="Gene3D" id="1.10.620.20">
    <property type="entry name" value="Ribonucleotide Reductase, subunit A"/>
    <property type="match status" value="1"/>
</dbReference>
<evidence type="ECO:0000256" key="4">
    <source>
        <dbReference type="ARBA" id="ARBA00022692"/>
    </source>
</evidence>
<comment type="subcellular location">
    <subcellularLocation>
        <location evidence="1">Cell membrane</location>
        <topology evidence="1">Multi-pass membrane protein</topology>
    </subcellularLocation>
</comment>
<dbReference type="SUPFAM" id="SSF81665">
    <property type="entry name" value="Calcium ATPase, transmembrane domain M"/>
    <property type="match status" value="1"/>
</dbReference>
<dbReference type="Proteomes" id="UP000199093">
    <property type="component" value="Unassembled WGS sequence"/>
</dbReference>
<dbReference type="GO" id="GO:0060003">
    <property type="term" value="P:copper ion export"/>
    <property type="evidence" value="ECO:0007669"/>
    <property type="project" value="UniProtKB-ARBA"/>
</dbReference>
<evidence type="ECO:0000256" key="8">
    <source>
        <dbReference type="ARBA" id="ARBA00022967"/>
    </source>
</evidence>
<evidence type="ECO:0000256" key="9">
    <source>
        <dbReference type="ARBA" id="ARBA00022989"/>
    </source>
</evidence>
<dbReference type="SUPFAM" id="SSF81653">
    <property type="entry name" value="Calcium ATPase, transduction domain A"/>
    <property type="match status" value="1"/>
</dbReference>
<dbReference type="PRINTS" id="PR00119">
    <property type="entry name" value="CATATPASE"/>
</dbReference>
<dbReference type="EMBL" id="FNEJ01000018">
    <property type="protein sequence ID" value="SDJ10814.1"/>
    <property type="molecule type" value="Genomic_DNA"/>
</dbReference>
<dbReference type="PROSITE" id="PS00154">
    <property type="entry name" value="ATPASE_E1_E2"/>
    <property type="match status" value="1"/>
</dbReference>
<dbReference type="PANTHER" id="PTHR43520">
    <property type="entry name" value="ATP7, ISOFORM B"/>
    <property type="match status" value="1"/>
</dbReference>
<dbReference type="SFLD" id="SFLDG00002">
    <property type="entry name" value="C1.7:_P-type_atpase_like"/>
    <property type="match status" value="1"/>
</dbReference>
<comment type="similarity">
    <text evidence="2 11">Belongs to the cation transport ATPase (P-type) (TC 3.A.3) family. Type IB subfamily.</text>
</comment>
<evidence type="ECO:0000256" key="5">
    <source>
        <dbReference type="ARBA" id="ARBA00022723"/>
    </source>
</evidence>
<evidence type="ECO:0000313" key="14">
    <source>
        <dbReference type="EMBL" id="SDJ10814.1"/>
    </source>
</evidence>
<dbReference type="InterPro" id="IPR023298">
    <property type="entry name" value="ATPase_P-typ_TM_dom_sf"/>
</dbReference>
<keyword evidence="8" id="KW-1278">Translocase</keyword>
<feature type="domain" description="TRASH" evidence="13">
    <location>
        <begin position="22"/>
        <end position="60"/>
    </location>
</feature>
<dbReference type="GO" id="GO:0055070">
    <property type="term" value="P:copper ion homeostasis"/>
    <property type="evidence" value="ECO:0007669"/>
    <property type="project" value="TreeGrafter"/>
</dbReference>
<dbReference type="Pfam" id="PF00122">
    <property type="entry name" value="E1-E2_ATPase"/>
    <property type="match status" value="1"/>
</dbReference>
<evidence type="ECO:0000256" key="10">
    <source>
        <dbReference type="ARBA" id="ARBA00023136"/>
    </source>
</evidence>
<dbReference type="Pfam" id="PF19335">
    <property type="entry name" value="HMBD"/>
    <property type="match status" value="1"/>
</dbReference>
<dbReference type="AlphaFoldDB" id="A0A1G8R1G1"/>
<feature type="transmembrane region" description="Helical" evidence="11">
    <location>
        <begin position="723"/>
        <end position="742"/>
    </location>
</feature>
<dbReference type="GO" id="GO:0043682">
    <property type="term" value="F:P-type divalent copper transporter activity"/>
    <property type="evidence" value="ECO:0007669"/>
    <property type="project" value="TreeGrafter"/>
</dbReference>
<dbReference type="STRING" id="555512.SAMN04487993_101851"/>
<dbReference type="SFLD" id="SFLDS00003">
    <property type="entry name" value="Haloacid_Dehalogenase"/>
    <property type="match status" value="1"/>
</dbReference>
<dbReference type="InterPro" id="IPR036412">
    <property type="entry name" value="HAD-like_sf"/>
</dbReference>
<evidence type="ECO:0000256" key="6">
    <source>
        <dbReference type="ARBA" id="ARBA00022741"/>
    </source>
</evidence>
<dbReference type="PRINTS" id="PR00943">
    <property type="entry name" value="CUATPASE"/>
</dbReference>
<evidence type="ECO:0000256" key="11">
    <source>
        <dbReference type="RuleBase" id="RU362081"/>
    </source>
</evidence>
<dbReference type="RefSeq" id="WP_066707454.1">
    <property type="nucleotide sequence ID" value="NZ_FNEJ01000018.1"/>
</dbReference>
<keyword evidence="4 11" id="KW-0812">Transmembrane</keyword>
<dbReference type="Gene3D" id="3.40.1110.10">
    <property type="entry name" value="Calcium-transporting ATPase, cytoplasmic domain N"/>
    <property type="match status" value="1"/>
</dbReference>
<dbReference type="FunFam" id="2.70.150.10:FF:000020">
    <property type="entry name" value="Copper-exporting P-type ATPase A"/>
    <property type="match status" value="1"/>
</dbReference>
<evidence type="ECO:0000256" key="7">
    <source>
        <dbReference type="ARBA" id="ARBA00022840"/>
    </source>
</evidence>
<dbReference type="NCBIfam" id="TIGR01494">
    <property type="entry name" value="ATPase_P-type"/>
    <property type="match status" value="1"/>
</dbReference>
<dbReference type="InterPro" id="IPR045800">
    <property type="entry name" value="HMBD"/>
</dbReference>
<keyword evidence="9 11" id="KW-1133">Transmembrane helix</keyword>
<dbReference type="InterPro" id="IPR001757">
    <property type="entry name" value="P_typ_ATPase"/>
</dbReference>
<protein>
    <submittedName>
        <fullName evidence="14">Cu+-exporting ATPase</fullName>
    </submittedName>
</protein>
<dbReference type="InterPro" id="IPR008250">
    <property type="entry name" value="ATPase_P-typ_transduc_dom_A_sf"/>
</dbReference>
<dbReference type="SUPFAM" id="SSF56784">
    <property type="entry name" value="HAD-like"/>
    <property type="match status" value="1"/>
</dbReference>
<feature type="transmembrane region" description="Helical" evidence="11">
    <location>
        <begin position="408"/>
        <end position="431"/>
    </location>
</feature>
<gene>
    <name evidence="14" type="ORF">SAMN04487993_101851</name>
</gene>
<dbReference type="Pfam" id="PF04945">
    <property type="entry name" value="YHS"/>
    <property type="match status" value="1"/>
</dbReference>
<evidence type="ECO:0000256" key="2">
    <source>
        <dbReference type="ARBA" id="ARBA00006024"/>
    </source>
</evidence>
<proteinExistence type="inferred from homology"/>
<keyword evidence="7 11" id="KW-0067">ATP-binding</keyword>
<dbReference type="GO" id="GO:0016887">
    <property type="term" value="F:ATP hydrolysis activity"/>
    <property type="evidence" value="ECO:0007669"/>
    <property type="project" value="InterPro"/>
</dbReference>
<evidence type="ECO:0000256" key="3">
    <source>
        <dbReference type="ARBA" id="ARBA00022475"/>
    </source>
</evidence>
<keyword evidence="15" id="KW-1185">Reference proteome</keyword>
<dbReference type="InterPro" id="IPR007029">
    <property type="entry name" value="YHS_dom"/>
</dbReference>
<accession>A0A1G8R1G1</accession>
<feature type="transmembrane region" description="Helical" evidence="11">
    <location>
        <begin position="157"/>
        <end position="176"/>
    </location>
</feature>
<dbReference type="InterPro" id="IPR044492">
    <property type="entry name" value="P_typ_ATPase_HD_dom"/>
</dbReference>
<dbReference type="InterPro" id="IPR012348">
    <property type="entry name" value="RNR-like"/>
</dbReference>
<dbReference type="GO" id="GO:0005507">
    <property type="term" value="F:copper ion binding"/>
    <property type="evidence" value="ECO:0007669"/>
    <property type="project" value="TreeGrafter"/>
</dbReference>
<dbReference type="SFLD" id="SFLDF00027">
    <property type="entry name" value="p-type_atpase"/>
    <property type="match status" value="1"/>
</dbReference>
<dbReference type="InterPro" id="IPR011017">
    <property type="entry name" value="TRASH_dom"/>
</dbReference>
<dbReference type="Pfam" id="PF00702">
    <property type="entry name" value="Hydrolase"/>
    <property type="match status" value="1"/>
</dbReference>
<organism evidence="14 15">
    <name type="scientific">Salipiger marinus</name>
    <dbReference type="NCBI Taxonomy" id="555512"/>
    <lineage>
        <taxon>Bacteria</taxon>
        <taxon>Pseudomonadati</taxon>
        <taxon>Pseudomonadota</taxon>
        <taxon>Alphaproteobacteria</taxon>
        <taxon>Rhodobacterales</taxon>
        <taxon>Roseobacteraceae</taxon>
        <taxon>Salipiger</taxon>
    </lineage>
</organism>
<sequence>MANHHHHHATSDTKTGAKTATDPVCGMQVEIKEGARTRDYGGETFHFCSAGCQEKFDADPYFYASGNAKKAGQKAQPGTQYTCPMHPEIVRDEPGSCPICGMALEPMVPSDEPSHELVDFTRRMWISAAAAVPLIIITMGELVGLDVRGWMGHRLSVYAEFVLATPVILWAALPFFRRGIDSIRNVSPNMWTLISLGVGAAYLYSLVATFAPGVFPAEYRMGHGVGTYYEAAVVIVALIFVGQVLELRARERTGDAIRALLDLAPKTARRILADGSEYDAPLENIVEGDLLRVRPGDSVPVDGEVVEGRSSVDESMITGEPVPVEKVEGDRVTGGTINKNGTLAVRATQVGADTVLSQIVEMVAGARRSRAPIQGLADKVSSVFVPTVVVIAIIAFGVWLWAGPEPALAFAIASAVSVLIIACPCALGLATPISITTAAGRGAQAGVLIKDAEALERMARVDTVIVDKTGTLTEGKPRLTDVVALHGDEAEVLGLAAALERGSEHPLAEAIVAGAKDRSLSLETAEDFEAVTGKGVHGTVGGRRVALGNAAMMTDLGLSTDEAEAEADTLRADGKTAMFVAVDGTLAGIVAVADPIKETTEAAIRDLHALGLTVIMATGDNRRTAEAVASKLGIDEVRAGVLPEDKQKLVEELRAKGKSVAMAGDGVNDAPALAAADVGIAMSTGADVAVESAGITLMRGDLVGLVRARKLAVATLRNIKQNLFFAFVYNAAGVPVAAGVLYPLTGLLLSPMIAAAAMSLSSVSVITNALRLRRIDL</sequence>
<dbReference type="InterPro" id="IPR023299">
    <property type="entry name" value="ATPase_P-typ_cyto_dom_N"/>
</dbReference>
<dbReference type="Gene3D" id="3.40.50.1000">
    <property type="entry name" value="HAD superfamily/HAD-like"/>
    <property type="match status" value="1"/>
</dbReference>
<dbReference type="Gene3D" id="2.70.150.10">
    <property type="entry name" value="Calcium-transporting ATPase, cytoplasmic transduction domain A"/>
    <property type="match status" value="1"/>
</dbReference>
<feature type="transmembrane region" description="Helical" evidence="11">
    <location>
        <begin position="188"/>
        <end position="207"/>
    </location>
</feature>
<feature type="transmembrane region" description="Helical" evidence="11">
    <location>
        <begin position="124"/>
        <end position="145"/>
    </location>
</feature>
<dbReference type="NCBIfam" id="TIGR01525">
    <property type="entry name" value="ATPase-IB_hvy"/>
    <property type="match status" value="1"/>
</dbReference>
<name>A0A1G8R1G1_9RHOB</name>
<keyword evidence="5 11" id="KW-0479">Metal-binding</keyword>
<dbReference type="InterPro" id="IPR027256">
    <property type="entry name" value="P-typ_ATPase_IB"/>
</dbReference>
<dbReference type="SUPFAM" id="SSF47240">
    <property type="entry name" value="Ferritin-like"/>
    <property type="match status" value="1"/>
</dbReference>
<dbReference type="CDD" id="cd02094">
    <property type="entry name" value="P-type_ATPase_Cu-like"/>
    <property type="match status" value="1"/>
</dbReference>
<feature type="transmembrane region" description="Helical" evidence="11">
    <location>
        <begin position="227"/>
        <end position="245"/>
    </location>
</feature>
<reference evidence="14 15" key="1">
    <citation type="submission" date="2016-10" db="EMBL/GenBank/DDBJ databases">
        <authorList>
            <person name="de Groot N.N."/>
        </authorList>
    </citation>
    <scope>NUCLEOTIDE SEQUENCE [LARGE SCALE GENOMIC DNA]</scope>
    <source>
        <strain evidence="14 15">DSM 26424</strain>
    </source>
</reference>
<evidence type="ECO:0000259" key="13">
    <source>
        <dbReference type="SMART" id="SM00746"/>
    </source>
</evidence>
<keyword evidence="6 11" id="KW-0547">Nucleotide-binding</keyword>
<feature type="transmembrane region" description="Helical" evidence="11">
    <location>
        <begin position="748"/>
        <end position="770"/>
    </location>
</feature>
<dbReference type="NCBIfam" id="TIGR01511">
    <property type="entry name" value="ATPase-IB1_Cu"/>
    <property type="match status" value="1"/>
</dbReference>
<evidence type="ECO:0000313" key="15">
    <source>
        <dbReference type="Proteomes" id="UP000199093"/>
    </source>
</evidence>